<gene>
    <name evidence="2" type="ORF">HanXRQr2_Chr11g0516831</name>
</gene>
<name>A0A9K3N229_HELAN</name>
<feature type="transmembrane region" description="Helical" evidence="1">
    <location>
        <begin position="21"/>
        <end position="39"/>
    </location>
</feature>
<sequence>MLKQLFHIFGRFSYAAIQVRLAAEFKVIYFTLGVCYLLYLALSHFDLADCVHSFTFLVYLASILAYLGQLD</sequence>
<evidence type="ECO:0000313" key="2">
    <source>
        <dbReference type="EMBL" id="KAF5784206.1"/>
    </source>
</evidence>
<feature type="transmembrane region" description="Helical" evidence="1">
    <location>
        <begin position="51"/>
        <end position="68"/>
    </location>
</feature>
<reference evidence="2" key="2">
    <citation type="submission" date="2020-06" db="EMBL/GenBank/DDBJ databases">
        <title>Helianthus annuus Genome sequencing and assembly Release 2.</title>
        <authorList>
            <person name="Gouzy J."/>
            <person name="Langlade N."/>
            <person name="Munos S."/>
        </authorList>
    </citation>
    <scope>NUCLEOTIDE SEQUENCE</scope>
    <source>
        <tissue evidence="2">Leaves</tissue>
    </source>
</reference>
<evidence type="ECO:0000313" key="3">
    <source>
        <dbReference type="Proteomes" id="UP000215914"/>
    </source>
</evidence>
<reference evidence="2" key="1">
    <citation type="journal article" date="2017" name="Nature">
        <title>The sunflower genome provides insights into oil metabolism, flowering and Asterid evolution.</title>
        <authorList>
            <person name="Badouin H."/>
            <person name="Gouzy J."/>
            <person name="Grassa C.J."/>
            <person name="Murat F."/>
            <person name="Staton S.E."/>
            <person name="Cottret L."/>
            <person name="Lelandais-Briere C."/>
            <person name="Owens G.L."/>
            <person name="Carrere S."/>
            <person name="Mayjonade B."/>
            <person name="Legrand L."/>
            <person name="Gill N."/>
            <person name="Kane N.C."/>
            <person name="Bowers J.E."/>
            <person name="Hubner S."/>
            <person name="Bellec A."/>
            <person name="Berard A."/>
            <person name="Berges H."/>
            <person name="Blanchet N."/>
            <person name="Boniface M.C."/>
            <person name="Brunel D."/>
            <person name="Catrice O."/>
            <person name="Chaidir N."/>
            <person name="Claudel C."/>
            <person name="Donnadieu C."/>
            <person name="Faraut T."/>
            <person name="Fievet G."/>
            <person name="Helmstetter N."/>
            <person name="King M."/>
            <person name="Knapp S.J."/>
            <person name="Lai Z."/>
            <person name="Le Paslier M.C."/>
            <person name="Lippi Y."/>
            <person name="Lorenzon L."/>
            <person name="Mandel J.R."/>
            <person name="Marage G."/>
            <person name="Marchand G."/>
            <person name="Marquand E."/>
            <person name="Bret-Mestries E."/>
            <person name="Morien E."/>
            <person name="Nambeesan S."/>
            <person name="Nguyen T."/>
            <person name="Pegot-Espagnet P."/>
            <person name="Pouilly N."/>
            <person name="Raftis F."/>
            <person name="Sallet E."/>
            <person name="Schiex T."/>
            <person name="Thomas J."/>
            <person name="Vandecasteele C."/>
            <person name="Vares D."/>
            <person name="Vear F."/>
            <person name="Vautrin S."/>
            <person name="Crespi M."/>
            <person name="Mangin B."/>
            <person name="Burke J.M."/>
            <person name="Salse J."/>
            <person name="Munos S."/>
            <person name="Vincourt P."/>
            <person name="Rieseberg L.H."/>
            <person name="Langlade N.B."/>
        </authorList>
    </citation>
    <scope>NUCLEOTIDE SEQUENCE</scope>
    <source>
        <tissue evidence="2">Leaves</tissue>
    </source>
</reference>
<keyword evidence="1" id="KW-1133">Transmembrane helix</keyword>
<keyword evidence="3" id="KW-1185">Reference proteome</keyword>
<proteinExistence type="predicted"/>
<dbReference type="EMBL" id="MNCJ02000326">
    <property type="protein sequence ID" value="KAF5784206.1"/>
    <property type="molecule type" value="Genomic_DNA"/>
</dbReference>
<dbReference type="Gramene" id="mRNA:HanXRQr2_Chr11g0516831">
    <property type="protein sequence ID" value="CDS:HanXRQr2_Chr11g0516831.1"/>
    <property type="gene ID" value="HanXRQr2_Chr11g0516831"/>
</dbReference>
<protein>
    <submittedName>
        <fullName evidence="2">Uncharacterized protein</fullName>
    </submittedName>
</protein>
<dbReference type="AlphaFoldDB" id="A0A9K3N229"/>
<keyword evidence="1" id="KW-0812">Transmembrane</keyword>
<keyword evidence="1" id="KW-0472">Membrane</keyword>
<organism evidence="2 3">
    <name type="scientific">Helianthus annuus</name>
    <name type="common">Common sunflower</name>
    <dbReference type="NCBI Taxonomy" id="4232"/>
    <lineage>
        <taxon>Eukaryota</taxon>
        <taxon>Viridiplantae</taxon>
        <taxon>Streptophyta</taxon>
        <taxon>Embryophyta</taxon>
        <taxon>Tracheophyta</taxon>
        <taxon>Spermatophyta</taxon>
        <taxon>Magnoliopsida</taxon>
        <taxon>eudicotyledons</taxon>
        <taxon>Gunneridae</taxon>
        <taxon>Pentapetalae</taxon>
        <taxon>asterids</taxon>
        <taxon>campanulids</taxon>
        <taxon>Asterales</taxon>
        <taxon>Asteraceae</taxon>
        <taxon>Asteroideae</taxon>
        <taxon>Heliantheae alliance</taxon>
        <taxon>Heliantheae</taxon>
        <taxon>Helianthus</taxon>
    </lineage>
</organism>
<comment type="caution">
    <text evidence="2">The sequence shown here is derived from an EMBL/GenBank/DDBJ whole genome shotgun (WGS) entry which is preliminary data.</text>
</comment>
<evidence type="ECO:0000256" key="1">
    <source>
        <dbReference type="SAM" id="Phobius"/>
    </source>
</evidence>
<dbReference type="Proteomes" id="UP000215914">
    <property type="component" value="Unassembled WGS sequence"/>
</dbReference>
<accession>A0A9K3N229</accession>